<feature type="compositionally biased region" description="Polar residues" evidence="5">
    <location>
        <begin position="85"/>
        <end position="94"/>
    </location>
</feature>
<evidence type="ECO:0000256" key="5">
    <source>
        <dbReference type="SAM" id="MobiDB-lite"/>
    </source>
</evidence>
<dbReference type="GO" id="GO:0003727">
    <property type="term" value="F:single-stranded RNA binding"/>
    <property type="evidence" value="ECO:0007669"/>
    <property type="project" value="InterPro"/>
</dbReference>
<dbReference type="InterPro" id="IPR002942">
    <property type="entry name" value="S4_RNA-bd"/>
</dbReference>
<feature type="domain" description="RNA-binding S4" evidence="6">
    <location>
        <begin position="14"/>
        <end position="73"/>
    </location>
</feature>
<dbReference type="PIRSF" id="PIRSF016821">
    <property type="entry name" value="HSP15"/>
    <property type="match status" value="1"/>
</dbReference>
<comment type="caution">
    <text evidence="7">The sequence shown here is derived from an EMBL/GenBank/DDBJ whole genome shotgun (WGS) entry which is preliminary data.</text>
</comment>
<dbReference type="GO" id="GO:0043023">
    <property type="term" value="F:ribosomal large subunit binding"/>
    <property type="evidence" value="ECO:0007669"/>
    <property type="project" value="InterPro"/>
</dbReference>
<dbReference type="FunCoup" id="A0A423Q0X7">
    <property type="interactions" value="176"/>
</dbReference>
<dbReference type="SUPFAM" id="SSF55174">
    <property type="entry name" value="Alpha-L RNA-binding motif"/>
    <property type="match status" value="1"/>
</dbReference>
<protein>
    <recommendedName>
        <fullName evidence="4">Heat shock protein 15</fullName>
    </recommendedName>
</protein>
<dbReference type="InterPro" id="IPR025708">
    <property type="entry name" value="HSP15"/>
</dbReference>
<accession>A0A423Q0X7</accession>
<evidence type="ECO:0000313" key="8">
    <source>
        <dbReference type="Proteomes" id="UP000285310"/>
    </source>
</evidence>
<comment type="similarity">
    <text evidence="1 4">Belongs to the HSP15 family.</text>
</comment>
<evidence type="ECO:0000256" key="4">
    <source>
        <dbReference type="PIRNR" id="PIRNR016821"/>
    </source>
</evidence>
<dbReference type="GO" id="GO:0034605">
    <property type="term" value="P:cellular response to heat"/>
    <property type="evidence" value="ECO:0007669"/>
    <property type="project" value="InterPro"/>
</dbReference>
<feature type="compositionally biased region" description="Basic residues" evidence="5">
    <location>
        <begin position="123"/>
        <end position="132"/>
    </location>
</feature>
<dbReference type="InterPro" id="IPR036986">
    <property type="entry name" value="S4_RNA-bd_sf"/>
</dbReference>
<proteinExistence type="inferred from homology"/>
<dbReference type="AlphaFoldDB" id="A0A423Q0X7"/>
<organism evidence="7 8">
    <name type="scientific">Salinisphaera japonica YTM-1</name>
    <dbReference type="NCBI Taxonomy" id="1209778"/>
    <lineage>
        <taxon>Bacteria</taxon>
        <taxon>Pseudomonadati</taxon>
        <taxon>Pseudomonadota</taxon>
        <taxon>Gammaproteobacteria</taxon>
        <taxon>Salinisphaerales</taxon>
        <taxon>Salinisphaeraceae</taxon>
        <taxon>Salinisphaera</taxon>
    </lineage>
</organism>
<dbReference type="Gene3D" id="3.10.290.10">
    <property type="entry name" value="RNA-binding S4 domain"/>
    <property type="match status" value="1"/>
</dbReference>
<dbReference type="OrthoDB" id="9797176at2"/>
<evidence type="ECO:0000259" key="6">
    <source>
        <dbReference type="SMART" id="SM00363"/>
    </source>
</evidence>
<dbReference type="PROSITE" id="PS50889">
    <property type="entry name" value="S4"/>
    <property type="match status" value="1"/>
</dbReference>
<feature type="compositionally biased region" description="Basic and acidic residues" evidence="5">
    <location>
        <begin position="95"/>
        <end position="109"/>
    </location>
</feature>
<dbReference type="InParanoid" id="A0A423Q0X7"/>
<evidence type="ECO:0000313" key="7">
    <source>
        <dbReference type="EMBL" id="ROO31905.1"/>
    </source>
</evidence>
<sequence length="139" mass="15614">MNDAPRNTGAGPTVRIDKWLWAARFFKTRSLATAAIKGGHVELDGHKAKASAAVRAGQMLKIKKPEQVFDVEIIAVSDKRGPASQAEQLWQETPESQKRREDEAAERRAARLTMPRPTARPDKKSRRRLRRFKQGEDAG</sequence>
<dbReference type="RefSeq" id="WP_123656935.1">
    <property type="nucleotide sequence ID" value="NZ_AYKG01000003.1"/>
</dbReference>
<name>A0A423Q0X7_9GAMM</name>
<dbReference type="Pfam" id="PF01479">
    <property type="entry name" value="S4"/>
    <property type="match status" value="1"/>
</dbReference>
<evidence type="ECO:0000256" key="3">
    <source>
        <dbReference type="ARBA" id="ARBA00023125"/>
    </source>
</evidence>
<dbReference type="EMBL" id="AYKG01000003">
    <property type="protein sequence ID" value="ROO31905.1"/>
    <property type="molecule type" value="Genomic_DNA"/>
</dbReference>
<keyword evidence="8" id="KW-1185">Reference proteome</keyword>
<dbReference type="Proteomes" id="UP000285310">
    <property type="component" value="Unassembled WGS sequence"/>
</dbReference>
<keyword evidence="7" id="KW-0346">Stress response</keyword>
<feature type="region of interest" description="Disordered" evidence="5">
    <location>
        <begin position="78"/>
        <end position="139"/>
    </location>
</feature>
<gene>
    <name evidence="7" type="ORF">SAJA_01760</name>
</gene>
<dbReference type="GO" id="GO:0003677">
    <property type="term" value="F:DNA binding"/>
    <property type="evidence" value="ECO:0007669"/>
    <property type="project" value="UniProtKB-KW"/>
</dbReference>
<keyword evidence="2 4" id="KW-0694">RNA-binding</keyword>
<evidence type="ECO:0000256" key="1">
    <source>
        <dbReference type="ARBA" id="ARBA00008396"/>
    </source>
</evidence>
<evidence type="ECO:0000256" key="2">
    <source>
        <dbReference type="ARBA" id="ARBA00022884"/>
    </source>
</evidence>
<keyword evidence="3 4" id="KW-0238">DNA-binding</keyword>
<dbReference type="CDD" id="cd00165">
    <property type="entry name" value="S4"/>
    <property type="match status" value="1"/>
</dbReference>
<dbReference type="SMART" id="SM00363">
    <property type="entry name" value="S4"/>
    <property type="match status" value="1"/>
</dbReference>
<reference evidence="7 8" key="1">
    <citation type="submission" date="2013-10" db="EMBL/GenBank/DDBJ databases">
        <title>Salinisphaera japonica YTM-1 Genome Sequencing.</title>
        <authorList>
            <person name="Lai Q."/>
            <person name="Li C."/>
            <person name="Shao Z."/>
        </authorList>
    </citation>
    <scope>NUCLEOTIDE SEQUENCE [LARGE SCALE GENOMIC DNA]</scope>
    <source>
        <strain evidence="7 8">YTM-1</strain>
    </source>
</reference>